<feature type="region of interest" description="Disordered" evidence="1">
    <location>
        <begin position="219"/>
        <end position="323"/>
    </location>
</feature>
<dbReference type="RefSeq" id="XP_025348562.1">
    <property type="nucleotide sequence ID" value="XM_025494889.1"/>
</dbReference>
<reference evidence="2 3" key="1">
    <citation type="journal article" date="2018" name="Mol. Biol. Evol.">
        <title>Broad Genomic Sampling Reveals a Smut Pathogenic Ancestry of the Fungal Clade Ustilaginomycotina.</title>
        <authorList>
            <person name="Kijpornyongpan T."/>
            <person name="Mondo S.J."/>
            <person name="Barry K."/>
            <person name="Sandor L."/>
            <person name="Lee J."/>
            <person name="Lipzen A."/>
            <person name="Pangilinan J."/>
            <person name="LaButti K."/>
            <person name="Hainaut M."/>
            <person name="Henrissat B."/>
            <person name="Grigoriev I.V."/>
            <person name="Spatafora J.W."/>
            <person name="Aime M.C."/>
        </authorList>
    </citation>
    <scope>NUCLEOTIDE SEQUENCE [LARGE SCALE GENOMIC DNA]</scope>
    <source>
        <strain evidence="2 3">MCA 4718</strain>
    </source>
</reference>
<dbReference type="PANTHER" id="PTHR43433">
    <property type="entry name" value="HYDROLASE, ALPHA/BETA FOLD FAMILY PROTEIN"/>
    <property type="match status" value="1"/>
</dbReference>
<dbReference type="AlphaFoldDB" id="A0A316U8B3"/>
<feature type="region of interest" description="Disordered" evidence="1">
    <location>
        <begin position="399"/>
        <end position="424"/>
    </location>
</feature>
<gene>
    <name evidence="2" type="ORF">BCV69DRAFT_311913</name>
</gene>
<dbReference type="GeneID" id="37016623"/>
<evidence type="ECO:0000256" key="1">
    <source>
        <dbReference type="SAM" id="MobiDB-lite"/>
    </source>
</evidence>
<accession>A0A316U8B3</accession>
<evidence type="ECO:0008006" key="4">
    <source>
        <dbReference type="Google" id="ProtNLM"/>
    </source>
</evidence>
<organism evidence="2 3">
    <name type="scientific">Pseudomicrostroma glucosiphilum</name>
    <dbReference type="NCBI Taxonomy" id="1684307"/>
    <lineage>
        <taxon>Eukaryota</taxon>
        <taxon>Fungi</taxon>
        <taxon>Dikarya</taxon>
        <taxon>Basidiomycota</taxon>
        <taxon>Ustilaginomycotina</taxon>
        <taxon>Exobasidiomycetes</taxon>
        <taxon>Microstromatales</taxon>
        <taxon>Microstromatales incertae sedis</taxon>
        <taxon>Pseudomicrostroma</taxon>
    </lineage>
</organism>
<dbReference type="STRING" id="1684307.A0A316U8B3"/>
<sequence length="990" mass="105329">MSPQSRGGGRLQRCQDGTDIAPASQPVAGPSAPSPALRTQVLFRRSSHTLAHTNSAQSVASRGAGLTSPSRPSTADPATTPARSTASYFETYTPYKLNPKLTPSIRDRRDKVRPSKPEHLDTKTPVDARCLAVEAGTARKPPLEAHTSTVHPRAGSNYRSASPSPLEDRTVLSPSSSLSASQSTSSVLNVRAPLETGFDQRGIQNGKAASVEAYRRTAKQSATGDLLMNSDPVQRPSRLQRGARERSLDMPTSDTAARIRPPLAQSLSSPSDSFPSTSRVQRSYDSDSDDQSFDSVTLEAQKMCHPDPQGQERTRKKSLGSAMSAATNIPAKALPLATLPKPLRHAISFPDRRRAHYTSSESPKVPDIPATIYQFAPPQPILSSKGAPSPLPDQLIRESRVSKDSTASRTSATGDGSPTAKEGVQSFVRSSRLTRIITLEDPPHTDLKVSLADVGAPGGHPVFVFLGLGAVRYLVGLYDDLASLLGLRLICVDRWGLGKTDDAPNEKRGLPEWGSIITAVADQLQIDRFSILAHSAGAPFAMATVLQQPNRICGPVHLLAPWVSADFELGYKWLRYVPEQIIRTAQTAEWKLAGWKLGKGDAEAPSASARTTADIDANPGGSGTIVRPEGTRVRCSSAAGGVRSAALAETSAALRSPTGKSPVRAPPTPVKIKTSFLSSIFTPKAGLRRSNGSGEDFFEGSDMEVLSPTMRADEDYLVASRRHQAGTGDEERSRPSTPTGRLIRKYRPRNGSTSQSIHISPADLDFPTSLLRTRDSVLLEAGSHCEDMATQGGPGSHSGKGETWPTRHTASPSKATFPSPTTSVIRSTSSLSAGLPTTGSTSVADDPQPPSTAPAALAQTSPIPTTAASTADLATSLLRASHAESLRGSTPDLLTILGIHSSSSSSSSGPTSSSKRTKPWGFTFSDVSHPLKVWQGDKDERIGLGSAYWLERECMQCELVVVKGAGHGLMTNSKVMLEVLESLASYKDTR</sequence>
<keyword evidence="3" id="KW-1185">Reference proteome</keyword>
<name>A0A316U8B3_9BASI</name>
<feature type="region of interest" description="Disordered" evidence="1">
    <location>
        <begin position="786"/>
        <end position="862"/>
    </location>
</feature>
<feature type="compositionally biased region" description="Basic and acidic residues" evidence="1">
    <location>
        <begin position="105"/>
        <end position="126"/>
    </location>
</feature>
<dbReference type="Gene3D" id="3.40.50.1820">
    <property type="entry name" value="alpha/beta hydrolase"/>
    <property type="match status" value="2"/>
</dbReference>
<proteinExistence type="predicted"/>
<feature type="compositionally biased region" description="Low complexity" evidence="1">
    <location>
        <begin position="261"/>
        <end position="278"/>
    </location>
</feature>
<feature type="region of interest" description="Disordered" evidence="1">
    <location>
        <begin position="722"/>
        <end position="760"/>
    </location>
</feature>
<feature type="compositionally biased region" description="Polar residues" evidence="1">
    <location>
        <begin position="48"/>
        <end position="60"/>
    </location>
</feature>
<dbReference type="EMBL" id="KZ819325">
    <property type="protein sequence ID" value="PWN21402.1"/>
    <property type="molecule type" value="Genomic_DNA"/>
</dbReference>
<evidence type="ECO:0000313" key="2">
    <source>
        <dbReference type="EMBL" id="PWN21402.1"/>
    </source>
</evidence>
<protein>
    <recommendedName>
        <fullName evidence="4">Alpha/beta-hydrolase</fullName>
    </recommendedName>
</protein>
<feature type="compositionally biased region" description="Polar residues" evidence="1">
    <location>
        <begin position="404"/>
        <end position="416"/>
    </location>
</feature>
<feature type="compositionally biased region" description="Gly residues" evidence="1">
    <location>
        <begin position="1"/>
        <end position="10"/>
    </location>
</feature>
<dbReference type="InterPro" id="IPR050471">
    <property type="entry name" value="AB_hydrolase"/>
</dbReference>
<dbReference type="SUPFAM" id="SSF53474">
    <property type="entry name" value="alpha/beta-Hydrolases"/>
    <property type="match status" value="1"/>
</dbReference>
<feature type="compositionally biased region" description="Polar residues" evidence="1">
    <location>
        <begin position="67"/>
        <end position="90"/>
    </location>
</feature>
<feature type="region of interest" description="Disordered" evidence="1">
    <location>
        <begin position="1"/>
        <end position="187"/>
    </location>
</feature>
<dbReference type="Proteomes" id="UP000245942">
    <property type="component" value="Unassembled WGS sequence"/>
</dbReference>
<feature type="compositionally biased region" description="Basic and acidic residues" evidence="1">
    <location>
        <begin position="302"/>
        <end position="313"/>
    </location>
</feature>
<feature type="compositionally biased region" description="Polar residues" evidence="1">
    <location>
        <begin position="806"/>
        <end position="843"/>
    </location>
</feature>
<dbReference type="PANTHER" id="PTHR43433:SF10">
    <property type="entry name" value="AB HYDROLASE-1 DOMAIN-CONTAINING PROTEIN"/>
    <property type="match status" value="1"/>
</dbReference>
<evidence type="ECO:0000313" key="3">
    <source>
        <dbReference type="Proteomes" id="UP000245942"/>
    </source>
</evidence>
<dbReference type="OrthoDB" id="435520at2759"/>
<dbReference type="InterPro" id="IPR029058">
    <property type="entry name" value="AB_hydrolase_fold"/>
</dbReference>
<feature type="compositionally biased region" description="Low complexity" evidence="1">
    <location>
        <begin position="173"/>
        <end position="186"/>
    </location>
</feature>